<protein>
    <recommendedName>
        <fullName evidence="3">Heme-degrading domain-containing protein</fullName>
    </recommendedName>
</protein>
<evidence type="ECO:0000313" key="2">
    <source>
        <dbReference type="Proteomes" id="UP000769528"/>
    </source>
</evidence>
<proteinExistence type="predicted"/>
<reference evidence="1" key="1">
    <citation type="journal article" date="2021" name="Open Biol.">
        <title>Shared evolutionary footprints suggest mitochondrial oxidative damage underlies multiple complex I losses in fungi.</title>
        <authorList>
            <person name="Schikora-Tamarit M.A."/>
            <person name="Marcet-Houben M."/>
            <person name="Nosek J."/>
            <person name="Gabaldon T."/>
        </authorList>
    </citation>
    <scope>NUCLEOTIDE SEQUENCE</scope>
    <source>
        <strain evidence="1">CBS6341</strain>
    </source>
</reference>
<gene>
    <name evidence="1" type="ORF">WICMUC_001413</name>
</gene>
<dbReference type="AlphaFoldDB" id="A0A9P8THC4"/>
<dbReference type="Pfam" id="PF03928">
    <property type="entry name" value="HbpS-like"/>
    <property type="match status" value="1"/>
</dbReference>
<comment type="caution">
    <text evidence="1">The sequence shown here is derived from an EMBL/GenBank/DDBJ whole genome shotgun (WGS) entry which is preliminary data.</text>
</comment>
<dbReference type="GO" id="GO:0006620">
    <property type="term" value="P:post-translational protein targeting to endoplasmic reticulum membrane"/>
    <property type="evidence" value="ECO:0007669"/>
    <property type="project" value="TreeGrafter"/>
</dbReference>
<dbReference type="Proteomes" id="UP000769528">
    <property type="component" value="Unassembled WGS sequence"/>
</dbReference>
<dbReference type="EMBL" id="JAEUBF010000443">
    <property type="protein sequence ID" value="KAH3678396.1"/>
    <property type="molecule type" value="Genomic_DNA"/>
</dbReference>
<dbReference type="PANTHER" id="PTHR28255">
    <property type="match status" value="1"/>
</dbReference>
<dbReference type="InterPro" id="IPR038084">
    <property type="entry name" value="PduO/GlcC-like_sf"/>
</dbReference>
<accession>A0A9P8THC4</accession>
<name>A0A9P8THC4_9ASCO</name>
<reference evidence="1" key="2">
    <citation type="submission" date="2021-01" db="EMBL/GenBank/DDBJ databases">
        <authorList>
            <person name="Schikora-Tamarit M.A."/>
        </authorList>
    </citation>
    <scope>NUCLEOTIDE SEQUENCE</scope>
    <source>
        <strain evidence="1">CBS6341</strain>
    </source>
</reference>
<evidence type="ECO:0008006" key="3">
    <source>
        <dbReference type="Google" id="ProtNLM"/>
    </source>
</evidence>
<dbReference type="OrthoDB" id="2209940at2759"/>
<dbReference type="PANTHER" id="PTHR28255:SF1">
    <property type="entry name" value="UPF0303 PROTEIN YBR137W"/>
    <property type="match status" value="1"/>
</dbReference>
<organism evidence="1 2">
    <name type="scientific">Wickerhamomyces mucosus</name>
    <dbReference type="NCBI Taxonomy" id="1378264"/>
    <lineage>
        <taxon>Eukaryota</taxon>
        <taxon>Fungi</taxon>
        <taxon>Dikarya</taxon>
        <taxon>Ascomycota</taxon>
        <taxon>Saccharomycotina</taxon>
        <taxon>Saccharomycetes</taxon>
        <taxon>Phaffomycetales</taxon>
        <taxon>Wickerhamomycetaceae</taxon>
        <taxon>Wickerhamomyces</taxon>
    </lineage>
</organism>
<dbReference type="InterPro" id="IPR005624">
    <property type="entry name" value="PduO/GlcC-like"/>
</dbReference>
<dbReference type="Gene3D" id="3.30.450.150">
    <property type="entry name" value="Haem-degrading domain"/>
    <property type="match status" value="1"/>
</dbReference>
<dbReference type="SUPFAM" id="SSF143744">
    <property type="entry name" value="GlcG-like"/>
    <property type="match status" value="1"/>
</dbReference>
<dbReference type="PIRSF" id="PIRSF008757">
    <property type="entry name" value="UCP008757"/>
    <property type="match status" value="1"/>
</dbReference>
<evidence type="ECO:0000313" key="1">
    <source>
        <dbReference type="EMBL" id="KAH3678396.1"/>
    </source>
</evidence>
<dbReference type="GO" id="GO:0072380">
    <property type="term" value="C:TRC complex"/>
    <property type="evidence" value="ECO:0007669"/>
    <property type="project" value="TreeGrafter"/>
</dbReference>
<keyword evidence="2" id="KW-1185">Reference proteome</keyword>
<dbReference type="InterPro" id="IPR010371">
    <property type="entry name" value="YBR137W-like"/>
</dbReference>
<sequence length="163" mass="17905">MSNQLSVETLLQQEAQLTIPQLDAATAFSIGSGALTYAADQYNGKSVVIDITAVSGATLFRAYQGQIQPDNELWVKKKRNTTIRYETSSLRFGKELASKGRTLADKGLDPLEYTNYGGSFPLRLRNAPHITIAVLTVSGLQDHQDHDVAVNAIKNVFKIETTY</sequence>